<evidence type="ECO:0000256" key="9">
    <source>
        <dbReference type="SAM" id="Phobius"/>
    </source>
</evidence>
<evidence type="ECO:0000256" key="7">
    <source>
        <dbReference type="ARBA" id="ARBA00024197"/>
    </source>
</evidence>
<feature type="domain" description="Ancillary SecYEG translocon subunit/Cell division coordinator CpoB TPR" evidence="10">
    <location>
        <begin position="14"/>
        <end position="212"/>
    </location>
</feature>
<evidence type="ECO:0000256" key="6">
    <source>
        <dbReference type="ARBA" id="ARBA00023186"/>
    </source>
</evidence>
<evidence type="ECO:0000256" key="3">
    <source>
        <dbReference type="ARBA" id="ARBA00022692"/>
    </source>
</evidence>
<dbReference type="InterPro" id="IPR011990">
    <property type="entry name" value="TPR-like_helical_dom_sf"/>
</dbReference>
<keyword evidence="6" id="KW-0143">Chaperone</keyword>
<evidence type="ECO:0000256" key="1">
    <source>
        <dbReference type="ARBA" id="ARBA00004401"/>
    </source>
</evidence>
<reference evidence="11" key="1">
    <citation type="submission" date="2022-07" db="EMBL/GenBank/DDBJ databases">
        <title>Alkalimarinus sp. nov., isolated from gut of a Alitta virens.</title>
        <authorList>
            <person name="Yang A.I."/>
            <person name="Shin N.-R."/>
        </authorList>
    </citation>
    <scope>NUCLEOTIDE SEQUENCE</scope>
    <source>
        <strain evidence="11">FA028</strain>
    </source>
</reference>
<sequence>MEYRTEEEQVAALKQWWKDNGNSLIIGIGLALAVVFGWKMYQQNVENTKNAASVLYQQLLEVALGPNATTESQASVSFIANKLKTEYQDTEYATFAAMFLAKNAIAEKDLDSAATELRWILDKNPETSLTPLVKARLARVLDRLGNQQEALALLDTKSAGTYTALYLEIKGDIYHRAGDNEQAKASYLEAYKAMKESGVQRPMLSLKMADLGISEEGA</sequence>
<name>A0A9E8HUD5_9ALTE</name>
<comment type="similarity">
    <text evidence="7">Belongs to the YfgM family.</text>
</comment>
<keyword evidence="2" id="KW-1003">Cell membrane</keyword>
<accession>A0A9E8HUD5</accession>
<dbReference type="PIRSF" id="PIRSF006170">
    <property type="entry name" value="YfgM"/>
    <property type="match status" value="1"/>
</dbReference>
<dbReference type="AlphaFoldDB" id="A0A9E8HUD5"/>
<feature type="transmembrane region" description="Helical" evidence="9">
    <location>
        <begin position="21"/>
        <end position="41"/>
    </location>
</feature>
<dbReference type="RefSeq" id="WP_251811648.1">
    <property type="nucleotide sequence ID" value="NZ_CP101527.1"/>
</dbReference>
<evidence type="ECO:0000256" key="2">
    <source>
        <dbReference type="ARBA" id="ARBA00022475"/>
    </source>
</evidence>
<evidence type="ECO:0000313" key="11">
    <source>
        <dbReference type="EMBL" id="UZW75899.1"/>
    </source>
</evidence>
<dbReference type="PANTHER" id="PTHR38035">
    <property type="entry name" value="UPF0070 PROTEIN YFGM"/>
    <property type="match status" value="1"/>
</dbReference>
<dbReference type="InterPro" id="IPR018704">
    <property type="entry name" value="SecYEG/CpoB_TPR"/>
</dbReference>
<dbReference type="GO" id="GO:0044877">
    <property type="term" value="F:protein-containing complex binding"/>
    <property type="evidence" value="ECO:0007669"/>
    <property type="project" value="InterPro"/>
</dbReference>
<dbReference type="SUPFAM" id="SSF48452">
    <property type="entry name" value="TPR-like"/>
    <property type="match status" value="1"/>
</dbReference>
<evidence type="ECO:0000256" key="8">
    <source>
        <dbReference type="ARBA" id="ARBA00024235"/>
    </source>
</evidence>
<protein>
    <recommendedName>
        <fullName evidence="8">Ancillary SecYEG translocon subunit</fullName>
    </recommendedName>
</protein>
<dbReference type="Pfam" id="PF09976">
    <property type="entry name" value="TPR_21"/>
    <property type="match status" value="1"/>
</dbReference>
<evidence type="ECO:0000256" key="5">
    <source>
        <dbReference type="ARBA" id="ARBA00023136"/>
    </source>
</evidence>
<keyword evidence="5 9" id="KW-0472">Membrane</keyword>
<dbReference type="InterPro" id="IPR026039">
    <property type="entry name" value="YfgM"/>
</dbReference>
<dbReference type="EMBL" id="CP101527">
    <property type="protein sequence ID" value="UZW75899.1"/>
    <property type="molecule type" value="Genomic_DNA"/>
</dbReference>
<dbReference type="KEGG" id="asem:NNL22_04770"/>
<dbReference type="GO" id="GO:0005886">
    <property type="term" value="C:plasma membrane"/>
    <property type="evidence" value="ECO:0007669"/>
    <property type="project" value="UniProtKB-SubCell"/>
</dbReference>
<dbReference type="Gene3D" id="1.25.40.10">
    <property type="entry name" value="Tetratricopeptide repeat domain"/>
    <property type="match status" value="1"/>
</dbReference>
<evidence type="ECO:0000259" key="10">
    <source>
        <dbReference type="Pfam" id="PF09976"/>
    </source>
</evidence>
<evidence type="ECO:0000256" key="4">
    <source>
        <dbReference type="ARBA" id="ARBA00022989"/>
    </source>
</evidence>
<organism evidence="11 12">
    <name type="scientific">Alkalimarinus sediminis</name>
    <dbReference type="NCBI Taxonomy" id="1632866"/>
    <lineage>
        <taxon>Bacteria</taxon>
        <taxon>Pseudomonadati</taxon>
        <taxon>Pseudomonadota</taxon>
        <taxon>Gammaproteobacteria</taxon>
        <taxon>Alteromonadales</taxon>
        <taxon>Alteromonadaceae</taxon>
        <taxon>Alkalimarinus</taxon>
    </lineage>
</organism>
<dbReference type="Proteomes" id="UP001164472">
    <property type="component" value="Chromosome"/>
</dbReference>
<proteinExistence type="inferred from homology"/>
<keyword evidence="3 9" id="KW-0812">Transmembrane</keyword>
<keyword evidence="12" id="KW-1185">Reference proteome</keyword>
<dbReference type="PANTHER" id="PTHR38035:SF1">
    <property type="entry name" value="ANCILLARY SECYEG TRANSLOCON SUBUNIT"/>
    <property type="match status" value="1"/>
</dbReference>
<comment type="subcellular location">
    <subcellularLocation>
        <location evidence="1">Cell membrane</location>
        <topology evidence="1">Single-pass type II membrane protein</topology>
    </subcellularLocation>
</comment>
<keyword evidence="4 9" id="KW-1133">Transmembrane helix</keyword>
<gene>
    <name evidence="11" type="ORF">NNL22_04770</name>
</gene>
<evidence type="ECO:0000313" key="12">
    <source>
        <dbReference type="Proteomes" id="UP001164472"/>
    </source>
</evidence>